<protein>
    <submittedName>
        <fullName evidence="2">Uncharacterized protein</fullName>
    </submittedName>
</protein>
<dbReference type="Proteomes" id="UP000006591">
    <property type="component" value="Chromosome 12"/>
</dbReference>
<feature type="compositionally biased region" description="Gly residues" evidence="1">
    <location>
        <begin position="110"/>
        <end position="126"/>
    </location>
</feature>
<proteinExistence type="predicted"/>
<evidence type="ECO:0000256" key="1">
    <source>
        <dbReference type="SAM" id="MobiDB-lite"/>
    </source>
</evidence>
<dbReference type="HOGENOM" id="CLU_117864_0_0_1"/>
<feature type="compositionally biased region" description="Basic and acidic residues" evidence="1">
    <location>
        <begin position="85"/>
        <end position="101"/>
    </location>
</feature>
<accession>A0A0E0J8X1</accession>
<evidence type="ECO:0000313" key="3">
    <source>
        <dbReference type="Proteomes" id="UP000006591"/>
    </source>
</evidence>
<dbReference type="OMA" id="SGWWRYD"/>
<dbReference type="AlphaFoldDB" id="A0A0E0J8X1"/>
<feature type="region of interest" description="Disordered" evidence="1">
    <location>
        <begin position="85"/>
        <end position="126"/>
    </location>
</feature>
<reference evidence="2" key="1">
    <citation type="submission" date="2015-04" db="UniProtKB">
        <authorList>
            <consortium name="EnsemblPlants"/>
        </authorList>
    </citation>
    <scope>IDENTIFICATION</scope>
    <source>
        <strain evidence="2">SL10</strain>
    </source>
</reference>
<dbReference type="EnsemblPlants" id="ONIVA12G08150.1">
    <property type="protein sequence ID" value="ONIVA12G08150.1"/>
    <property type="gene ID" value="ONIVA12G08150"/>
</dbReference>
<organism evidence="2">
    <name type="scientific">Oryza nivara</name>
    <name type="common">Indian wild rice</name>
    <name type="synonym">Oryza sativa f. spontanea</name>
    <dbReference type="NCBI Taxonomy" id="4536"/>
    <lineage>
        <taxon>Eukaryota</taxon>
        <taxon>Viridiplantae</taxon>
        <taxon>Streptophyta</taxon>
        <taxon>Embryophyta</taxon>
        <taxon>Tracheophyta</taxon>
        <taxon>Spermatophyta</taxon>
        <taxon>Magnoliopsida</taxon>
        <taxon>Liliopsida</taxon>
        <taxon>Poales</taxon>
        <taxon>Poaceae</taxon>
        <taxon>BOP clade</taxon>
        <taxon>Oryzoideae</taxon>
        <taxon>Oryzeae</taxon>
        <taxon>Oryzinae</taxon>
        <taxon>Oryza</taxon>
    </lineage>
</organism>
<name>A0A0E0J8X1_ORYNI</name>
<sequence>MTRGTAAVTAAPAGLPSPPLLDPAGGRPGEGSVDEARGEDDAAWGGGSDDPSLLPFPALSEATSPPLLRSFLPLPALSVSGRRAEARRREEAGHGHQRWLEKGGAASAAVGGGAAGGRRQATGGGGRRLAASVVGGRWRCGGKWRCGGMRRQVGNVGGRRRIAGVSGRRRVTGVSGWRRVAGRPQAASSTRFGSGWWRYDL</sequence>
<dbReference type="Gramene" id="ONIVA12G08150.1">
    <property type="protein sequence ID" value="ONIVA12G08150.1"/>
    <property type="gene ID" value="ONIVA12G08150"/>
</dbReference>
<feature type="region of interest" description="Disordered" evidence="1">
    <location>
        <begin position="1"/>
        <end position="58"/>
    </location>
</feature>
<keyword evidence="3" id="KW-1185">Reference proteome</keyword>
<evidence type="ECO:0000313" key="2">
    <source>
        <dbReference type="EnsemblPlants" id="ONIVA12G08150.1"/>
    </source>
</evidence>
<reference evidence="2" key="2">
    <citation type="submission" date="2018-04" db="EMBL/GenBank/DDBJ databases">
        <title>OnivRS2 (Oryza nivara Reference Sequence Version 2).</title>
        <authorList>
            <person name="Zhang J."/>
            <person name="Kudrna D."/>
            <person name="Lee S."/>
            <person name="Talag J."/>
            <person name="Rajasekar S."/>
            <person name="Welchert J."/>
            <person name="Hsing Y.-I."/>
            <person name="Wing R.A."/>
        </authorList>
    </citation>
    <scope>NUCLEOTIDE SEQUENCE [LARGE SCALE GENOMIC DNA]</scope>
    <source>
        <strain evidence="2">SL10</strain>
    </source>
</reference>